<proteinExistence type="predicted"/>
<sequence length="84" mass="10066">MTGRCTEGKRAMADDRTAMSKRLKRTANRKRRALEAELEREEQEQWQQHDQRQAELIAEVNEKLDARVNIVKERNFRQKQAKRT</sequence>
<dbReference type="Proteomes" id="UP000799539">
    <property type="component" value="Unassembled WGS sequence"/>
</dbReference>
<protein>
    <submittedName>
        <fullName evidence="2">Uncharacterized protein</fullName>
    </submittedName>
</protein>
<evidence type="ECO:0000313" key="3">
    <source>
        <dbReference type="Proteomes" id="UP000799539"/>
    </source>
</evidence>
<reference evidence="2" key="1">
    <citation type="journal article" date="2020" name="Stud. Mycol.">
        <title>101 Dothideomycetes genomes: a test case for predicting lifestyles and emergence of pathogens.</title>
        <authorList>
            <person name="Haridas S."/>
            <person name="Albert R."/>
            <person name="Binder M."/>
            <person name="Bloem J."/>
            <person name="Labutti K."/>
            <person name="Salamov A."/>
            <person name="Andreopoulos B."/>
            <person name="Baker S."/>
            <person name="Barry K."/>
            <person name="Bills G."/>
            <person name="Bluhm B."/>
            <person name="Cannon C."/>
            <person name="Castanera R."/>
            <person name="Culley D."/>
            <person name="Daum C."/>
            <person name="Ezra D."/>
            <person name="Gonzalez J."/>
            <person name="Henrissat B."/>
            <person name="Kuo A."/>
            <person name="Liang C."/>
            <person name="Lipzen A."/>
            <person name="Lutzoni F."/>
            <person name="Magnuson J."/>
            <person name="Mondo S."/>
            <person name="Nolan M."/>
            <person name="Ohm R."/>
            <person name="Pangilinan J."/>
            <person name="Park H.-J."/>
            <person name="Ramirez L."/>
            <person name="Alfaro M."/>
            <person name="Sun H."/>
            <person name="Tritt A."/>
            <person name="Yoshinaga Y."/>
            <person name="Zwiers L.-H."/>
            <person name="Turgeon B."/>
            <person name="Goodwin S."/>
            <person name="Spatafora J."/>
            <person name="Crous P."/>
            <person name="Grigoriev I."/>
        </authorList>
    </citation>
    <scope>NUCLEOTIDE SEQUENCE</scope>
    <source>
        <strain evidence="2">SCOH1-5</strain>
    </source>
</reference>
<feature type="coiled-coil region" evidence="1">
    <location>
        <begin position="24"/>
        <end position="51"/>
    </location>
</feature>
<name>A0A6A6EZE9_9PEZI</name>
<keyword evidence="3" id="KW-1185">Reference proteome</keyword>
<dbReference type="AlphaFoldDB" id="A0A6A6EZE9"/>
<gene>
    <name evidence="2" type="ORF">CERZMDRAFT_91908</name>
</gene>
<dbReference type="EMBL" id="ML992711">
    <property type="protein sequence ID" value="KAF2206816.1"/>
    <property type="molecule type" value="Genomic_DNA"/>
</dbReference>
<evidence type="ECO:0000256" key="1">
    <source>
        <dbReference type="SAM" id="Coils"/>
    </source>
</evidence>
<organism evidence="2 3">
    <name type="scientific">Cercospora zeae-maydis SCOH1-5</name>
    <dbReference type="NCBI Taxonomy" id="717836"/>
    <lineage>
        <taxon>Eukaryota</taxon>
        <taxon>Fungi</taxon>
        <taxon>Dikarya</taxon>
        <taxon>Ascomycota</taxon>
        <taxon>Pezizomycotina</taxon>
        <taxon>Dothideomycetes</taxon>
        <taxon>Dothideomycetidae</taxon>
        <taxon>Mycosphaerellales</taxon>
        <taxon>Mycosphaerellaceae</taxon>
        <taxon>Cercospora</taxon>
    </lineage>
</organism>
<keyword evidence="1" id="KW-0175">Coiled coil</keyword>
<evidence type="ECO:0000313" key="2">
    <source>
        <dbReference type="EMBL" id="KAF2206816.1"/>
    </source>
</evidence>
<accession>A0A6A6EZE9</accession>